<protein>
    <recommendedName>
        <fullName evidence="31">Thromboxane-A synthase</fullName>
        <ecNumber evidence="7">1.14.14.1</ecNumber>
        <ecNumber evidence="8">4.2.1.152</ecNumber>
        <ecNumber evidence="30">5.3.99.5</ecNumber>
    </recommendedName>
    <alternativeName>
        <fullName evidence="32">Cytochrome P450 5A1</fullName>
    </alternativeName>
    <alternativeName>
        <fullName evidence="26">Hydroperoxy icosatetraenoate dehydratase</fullName>
    </alternativeName>
</protein>
<comment type="catalytic activity">
    <reaction evidence="2">
        <text>a hydroperoxyeicosatetraenoate = an oxoeicosatetraenoate + H2O</text>
        <dbReference type="Rhea" id="RHEA:55556"/>
        <dbReference type="ChEBI" id="CHEBI:15377"/>
        <dbReference type="ChEBI" id="CHEBI:59720"/>
        <dbReference type="ChEBI" id="CHEBI:131859"/>
        <dbReference type="EC" id="4.2.1.152"/>
    </reaction>
    <physiologicalReaction direction="left-to-right" evidence="2">
        <dbReference type="Rhea" id="RHEA:55557"/>
    </physiologicalReaction>
</comment>
<evidence type="ECO:0000256" key="17">
    <source>
        <dbReference type="ARBA" id="ARBA00022989"/>
    </source>
</evidence>
<comment type="caution">
    <text evidence="36">The sequence shown here is derived from an EMBL/GenBank/DDBJ whole genome shotgun (WGS) entry which is preliminary data.</text>
</comment>
<keyword evidence="22" id="KW-0472">Membrane</keyword>
<evidence type="ECO:0000256" key="25">
    <source>
        <dbReference type="ARBA" id="ARBA00023239"/>
    </source>
</evidence>
<keyword evidence="10" id="KW-0444">Lipid biosynthesis</keyword>
<evidence type="ECO:0000256" key="31">
    <source>
        <dbReference type="ARBA" id="ARBA00040834"/>
    </source>
</evidence>
<evidence type="ECO:0000256" key="26">
    <source>
        <dbReference type="ARBA" id="ARBA00033404"/>
    </source>
</evidence>
<evidence type="ECO:0000256" key="30">
    <source>
        <dbReference type="ARBA" id="ARBA00038872"/>
    </source>
</evidence>
<keyword evidence="14 34" id="KW-0479">Metal-binding</keyword>
<dbReference type="Pfam" id="PF00067">
    <property type="entry name" value="p450"/>
    <property type="match status" value="1"/>
</dbReference>
<gene>
    <name evidence="36" type="ORF">GDO86_005065</name>
</gene>
<keyword evidence="9" id="KW-0644">Prostaglandin metabolism</keyword>
<evidence type="ECO:0000256" key="27">
    <source>
        <dbReference type="ARBA" id="ARBA00036380"/>
    </source>
</evidence>
<dbReference type="GO" id="GO:0016712">
    <property type="term" value="F:oxidoreductase activity, acting on paired donors, with incorporation or reduction of molecular oxygen, reduced flavin or flavoprotein as one donor, and incorporation of one atom of oxygen"/>
    <property type="evidence" value="ECO:0007669"/>
    <property type="project" value="UniProtKB-EC"/>
</dbReference>
<evidence type="ECO:0000256" key="23">
    <source>
        <dbReference type="ARBA" id="ARBA00023160"/>
    </source>
</evidence>
<dbReference type="EC" id="1.14.14.1" evidence="7"/>
<evidence type="ECO:0000256" key="14">
    <source>
        <dbReference type="ARBA" id="ARBA00022723"/>
    </source>
</evidence>
<evidence type="ECO:0000256" key="5">
    <source>
        <dbReference type="ARBA" id="ARBA00010617"/>
    </source>
</evidence>
<name>A0A8T2J512_9PIPI</name>
<dbReference type="GO" id="GO:0020037">
    <property type="term" value="F:heme binding"/>
    <property type="evidence" value="ECO:0007669"/>
    <property type="project" value="InterPro"/>
</dbReference>
<keyword evidence="17" id="KW-1133">Transmembrane helix</keyword>
<evidence type="ECO:0000256" key="1">
    <source>
        <dbReference type="ARBA" id="ARBA00001143"/>
    </source>
</evidence>
<evidence type="ECO:0000256" key="32">
    <source>
        <dbReference type="ARBA" id="ARBA00042726"/>
    </source>
</evidence>
<evidence type="ECO:0000256" key="18">
    <source>
        <dbReference type="ARBA" id="ARBA00023002"/>
    </source>
</evidence>
<dbReference type="GO" id="GO:0005506">
    <property type="term" value="F:iron ion binding"/>
    <property type="evidence" value="ECO:0007669"/>
    <property type="project" value="InterPro"/>
</dbReference>
<evidence type="ECO:0000256" key="3">
    <source>
        <dbReference type="ARBA" id="ARBA00001971"/>
    </source>
</evidence>
<evidence type="ECO:0000313" key="36">
    <source>
        <dbReference type="EMBL" id="KAG8438727.1"/>
    </source>
</evidence>
<dbReference type="Proteomes" id="UP000812440">
    <property type="component" value="Chromosome 3"/>
</dbReference>
<accession>A0A8T2J512</accession>
<comment type="catalytic activity">
    <reaction evidence="1">
        <text>(15S)-hydroperoxy-(5Z,8Z,11Z,13E)-eicosatetraenoate = 15-oxo-(5Z,8Z,11Z,13E)-eicosatetraenoate + H2O</text>
        <dbReference type="Rhea" id="RHEA:48636"/>
        <dbReference type="ChEBI" id="CHEBI:15377"/>
        <dbReference type="ChEBI" id="CHEBI:57410"/>
        <dbReference type="ChEBI" id="CHEBI:57446"/>
    </reaction>
    <physiologicalReaction direction="left-to-right" evidence="1">
        <dbReference type="Rhea" id="RHEA:48637"/>
    </physiologicalReaction>
</comment>
<keyword evidence="37" id="KW-1185">Reference proteome</keyword>
<dbReference type="AlphaFoldDB" id="A0A8T2J512"/>
<comment type="catalytic activity">
    <reaction evidence="29">
        <text>prostaglandin H2 = thromboxane A2</text>
        <dbReference type="Rhea" id="RHEA:17137"/>
        <dbReference type="ChEBI" id="CHEBI:57405"/>
        <dbReference type="ChEBI" id="CHEBI:57445"/>
        <dbReference type="EC" id="5.3.99.5"/>
    </reaction>
    <physiologicalReaction direction="left-to-right" evidence="29">
        <dbReference type="Rhea" id="RHEA:17138"/>
    </physiologicalReaction>
</comment>
<dbReference type="GO" id="GO:0001516">
    <property type="term" value="P:prostaglandin biosynthetic process"/>
    <property type="evidence" value="ECO:0007669"/>
    <property type="project" value="UniProtKB-KW"/>
</dbReference>
<dbReference type="PANTHER" id="PTHR24302">
    <property type="entry name" value="CYTOCHROME P450 FAMILY 3"/>
    <property type="match status" value="1"/>
</dbReference>
<keyword evidence="16" id="KW-0276">Fatty acid metabolism</keyword>
<proteinExistence type="inferred from homology"/>
<evidence type="ECO:0000256" key="20">
    <source>
        <dbReference type="ARBA" id="ARBA00023033"/>
    </source>
</evidence>
<dbReference type="GO" id="GO:0106256">
    <property type="term" value="F:hydroperoxy icosatetraenoate dehydratase activity"/>
    <property type="evidence" value="ECO:0007669"/>
    <property type="project" value="UniProtKB-EC"/>
</dbReference>
<keyword evidence="11" id="KW-0643">Prostaglandin biosynthesis</keyword>
<dbReference type="SUPFAM" id="SSF48264">
    <property type="entry name" value="Cytochrome P450"/>
    <property type="match status" value="1"/>
</dbReference>
<comment type="subunit">
    <text evidence="6">Monomer.</text>
</comment>
<evidence type="ECO:0000256" key="24">
    <source>
        <dbReference type="ARBA" id="ARBA00023235"/>
    </source>
</evidence>
<evidence type="ECO:0000256" key="7">
    <source>
        <dbReference type="ARBA" id="ARBA00012109"/>
    </source>
</evidence>
<comment type="cofactor">
    <cofactor evidence="3 34">
        <name>heme</name>
        <dbReference type="ChEBI" id="CHEBI:30413"/>
    </cofactor>
</comment>
<evidence type="ECO:0000256" key="6">
    <source>
        <dbReference type="ARBA" id="ARBA00011245"/>
    </source>
</evidence>
<evidence type="ECO:0000256" key="8">
    <source>
        <dbReference type="ARBA" id="ARBA00013084"/>
    </source>
</evidence>
<evidence type="ECO:0000256" key="22">
    <source>
        <dbReference type="ARBA" id="ARBA00023136"/>
    </source>
</evidence>
<dbReference type="GO" id="GO:0005789">
    <property type="term" value="C:endoplasmic reticulum membrane"/>
    <property type="evidence" value="ECO:0007669"/>
    <property type="project" value="UniProtKB-SubCell"/>
</dbReference>
<evidence type="ECO:0000256" key="28">
    <source>
        <dbReference type="ARBA" id="ARBA00036424"/>
    </source>
</evidence>
<evidence type="ECO:0000256" key="33">
    <source>
        <dbReference type="ARBA" id="ARBA00054825"/>
    </source>
</evidence>
<evidence type="ECO:0000256" key="34">
    <source>
        <dbReference type="PIRSR" id="PIRSR602401-1"/>
    </source>
</evidence>
<evidence type="ECO:0000256" key="19">
    <source>
        <dbReference type="ARBA" id="ARBA00023004"/>
    </source>
</evidence>
<evidence type="ECO:0000256" key="2">
    <source>
        <dbReference type="ARBA" id="ARBA00001719"/>
    </source>
</evidence>
<dbReference type="PRINTS" id="PR00463">
    <property type="entry name" value="EP450I"/>
</dbReference>
<keyword evidence="15" id="KW-0256">Endoplasmic reticulum</keyword>
<keyword evidence="25" id="KW-0456">Lyase</keyword>
<reference evidence="36" key="1">
    <citation type="thesis" date="2020" institute="ProQuest LLC" country="789 East Eisenhower Parkway, Ann Arbor, MI, USA">
        <title>Comparative Genomics and Chromosome Evolution.</title>
        <authorList>
            <person name="Mudd A.B."/>
        </authorList>
    </citation>
    <scope>NUCLEOTIDE SEQUENCE</scope>
    <source>
        <strain evidence="36">Female2</strain>
        <tissue evidence="36">Blood</tissue>
    </source>
</reference>
<dbReference type="PRINTS" id="PR00385">
    <property type="entry name" value="P450"/>
</dbReference>
<feature type="non-terminal residue" evidence="36">
    <location>
        <position position="273"/>
    </location>
</feature>
<dbReference type="InterPro" id="IPR017972">
    <property type="entry name" value="Cyt_P450_CS"/>
</dbReference>
<dbReference type="InterPro" id="IPR036396">
    <property type="entry name" value="Cyt_P450_sf"/>
</dbReference>
<comment type="function">
    <text evidence="33">Catalyzes the conversion of prostaglandin H2 (PGH2) to thromboxane A2 (TXA2), a potent inducer of blood vessel constriction and platelet aggregation. Also cleaves PGH2 to 12-hydroxy-heptadecatrienoicacid (12-HHT) and malondialdehyde, which is known to act as a mediator of DNA damage. 12-HHT and malondialdehyde are formed stoichiometrically in the same amounts as TXA2. Additionally, displays dehydratase activity, toward (15S)-hydroperoxy-(5Z,8Z,11Z,13E)-eicosatetraenoate (15(S)-HPETE) producing 15-KETE and 15-HETE.</text>
</comment>
<dbReference type="Gene3D" id="1.10.630.10">
    <property type="entry name" value="Cytochrome P450"/>
    <property type="match status" value="1"/>
</dbReference>
<dbReference type="GO" id="GO:0004796">
    <property type="term" value="F:thromboxane-A synthase activity"/>
    <property type="evidence" value="ECO:0007669"/>
    <property type="project" value="UniProtKB-EC"/>
</dbReference>
<dbReference type="InterPro" id="IPR002401">
    <property type="entry name" value="Cyt_P450_E_grp-I"/>
</dbReference>
<dbReference type="PROSITE" id="PS00086">
    <property type="entry name" value="CYTOCHROME_P450"/>
    <property type="match status" value="1"/>
</dbReference>
<evidence type="ECO:0000256" key="10">
    <source>
        <dbReference type="ARBA" id="ARBA00022516"/>
    </source>
</evidence>
<evidence type="ECO:0000256" key="12">
    <source>
        <dbReference type="ARBA" id="ARBA00022617"/>
    </source>
</evidence>
<dbReference type="GO" id="GO:0008395">
    <property type="term" value="F:steroid hydroxylase activity"/>
    <property type="evidence" value="ECO:0007669"/>
    <property type="project" value="TreeGrafter"/>
</dbReference>
<evidence type="ECO:0000256" key="13">
    <source>
        <dbReference type="ARBA" id="ARBA00022692"/>
    </source>
</evidence>
<feature type="binding site" description="axial binding residue" evidence="34">
    <location>
        <position position="204"/>
    </location>
    <ligand>
        <name>heme</name>
        <dbReference type="ChEBI" id="CHEBI:30413"/>
    </ligand>
    <ligandPart>
        <name>Fe</name>
        <dbReference type="ChEBI" id="CHEBI:18248"/>
    </ligandPart>
</feature>
<dbReference type="FunFam" id="1.10.630.10:FF:000182">
    <property type="entry name" value="Cytochrome P450 3A4"/>
    <property type="match status" value="1"/>
</dbReference>
<organism evidence="36 37">
    <name type="scientific">Hymenochirus boettgeri</name>
    <name type="common">Congo dwarf clawed frog</name>
    <dbReference type="NCBI Taxonomy" id="247094"/>
    <lineage>
        <taxon>Eukaryota</taxon>
        <taxon>Metazoa</taxon>
        <taxon>Chordata</taxon>
        <taxon>Craniata</taxon>
        <taxon>Vertebrata</taxon>
        <taxon>Euteleostomi</taxon>
        <taxon>Amphibia</taxon>
        <taxon>Batrachia</taxon>
        <taxon>Anura</taxon>
        <taxon>Pipoidea</taxon>
        <taxon>Pipidae</taxon>
        <taxon>Pipinae</taxon>
        <taxon>Hymenochirus</taxon>
    </lineage>
</organism>
<comment type="similarity">
    <text evidence="5 35">Belongs to the cytochrome P450 family.</text>
</comment>
<dbReference type="InterPro" id="IPR050705">
    <property type="entry name" value="Cytochrome_P450_3A"/>
</dbReference>
<keyword evidence="19 34" id="KW-0408">Iron</keyword>
<evidence type="ECO:0000256" key="15">
    <source>
        <dbReference type="ARBA" id="ARBA00022824"/>
    </source>
</evidence>
<comment type="catalytic activity">
    <reaction evidence="28">
        <text>prostaglandin H2 = (12S)-hydroxy-(5Z,8E,10E)-heptadecatrienoate + malonaldehyde</text>
        <dbReference type="Rhea" id="RHEA:48644"/>
        <dbReference type="ChEBI" id="CHEBI:57405"/>
        <dbReference type="ChEBI" id="CHEBI:90694"/>
        <dbReference type="ChEBI" id="CHEBI:566274"/>
    </reaction>
</comment>
<evidence type="ECO:0000256" key="4">
    <source>
        <dbReference type="ARBA" id="ARBA00004477"/>
    </source>
</evidence>
<dbReference type="PANTHER" id="PTHR24302:SF47">
    <property type="entry name" value="CYTOCHROME P450"/>
    <property type="match status" value="1"/>
</dbReference>
<evidence type="ECO:0000256" key="29">
    <source>
        <dbReference type="ARBA" id="ARBA00036475"/>
    </source>
</evidence>
<dbReference type="InterPro" id="IPR001128">
    <property type="entry name" value="Cyt_P450"/>
</dbReference>
<keyword evidence="18 35" id="KW-0560">Oxidoreductase</keyword>
<evidence type="ECO:0000256" key="9">
    <source>
        <dbReference type="ARBA" id="ARBA00022501"/>
    </source>
</evidence>
<comment type="subcellular location">
    <subcellularLocation>
        <location evidence="4">Endoplasmic reticulum membrane</location>
        <topology evidence="4">Multi-pass membrane protein</topology>
    </subcellularLocation>
</comment>
<dbReference type="EMBL" id="JAACNH010000006">
    <property type="protein sequence ID" value="KAG8438727.1"/>
    <property type="molecule type" value="Genomic_DNA"/>
</dbReference>
<evidence type="ECO:0000313" key="37">
    <source>
        <dbReference type="Proteomes" id="UP000812440"/>
    </source>
</evidence>
<evidence type="ECO:0000256" key="21">
    <source>
        <dbReference type="ARBA" id="ARBA00023098"/>
    </source>
</evidence>
<evidence type="ECO:0000256" key="35">
    <source>
        <dbReference type="RuleBase" id="RU000461"/>
    </source>
</evidence>
<keyword evidence="23" id="KW-0275">Fatty acid biosynthesis</keyword>
<evidence type="ECO:0000256" key="16">
    <source>
        <dbReference type="ARBA" id="ARBA00022832"/>
    </source>
</evidence>
<dbReference type="EC" id="5.3.99.5" evidence="30"/>
<keyword evidence="21" id="KW-0443">Lipid metabolism</keyword>
<keyword evidence="24" id="KW-0413">Isomerase</keyword>
<keyword evidence="20 35" id="KW-0503">Monooxygenase</keyword>
<keyword evidence="13" id="KW-0812">Transmembrane</keyword>
<dbReference type="OrthoDB" id="1470350at2759"/>
<keyword evidence="12 34" id="KW-0349">Heme</keyword>
<evidence type="ECO:0000256" key="11">
    <source>
        <dbReference type="ARBA" id="ARBA00022585"/>
    </source>
</evidence>
<sequence length="273" mass="31080">RRRDFLQLMLDARDSVSHVTVDHFDVVNQADLNVPDVKDKDKSVPKMSTKKLSEDEMLGQAFIFLIAGYETTSSLLSFTSYLLATHPDCQEKLLCEVDKFTQEHGVADYSTVQNLPYMEMVLNEALRMYPPAFRFAREASQDCTVMGQRIPAGSVVEIPIGYLQNDPRFWREPEKFNPERFTAEEKQKRHPFLFLPFGAGPRSCIGMRLAILKAKIALCRLLQRFRFETCELTQIPLQVSAMTTLRPKDGVYVTIIARHHTEEPALSSSAASD</sequence>
<dbReference type="EC" id="4.2.1.152" evidence="8"/>
<comment type="catalytic activity">
    <reaction evidence="27">
        <text>(15S)-hydroperoxy-(5Z,8Z,11Z,13E)-eicosatetraenoate + AH2 = (15S)-hydroxy-(5Z,8Z,11Z,13E)-eicosatetraenoate + A + H2O</text>
        <dbReference type="Rhea" id="RHEA:48856"/>
        <dbReference type="ChEBI" id="CHEBI:13193"/>
        <dbReference type="ChEBI" id="CHEBI:15377"/>
        <dbReference type="ChEBI" id="CHEBI:17499"/>
        <dbReference type="ChEBI" id="CHEBI:57409"/>
        <dbReference type="ChEBI" id="CHEBI:57446"/>
    </reaction>
    <physiologicalReaction direction="left-to-right" evidence="27">
        <dbReference type="Rhea" id="RHEA:48857"/>
    </physiologicalReaction>
</comment>